<dbReference type="PROSITE" id="PS51471">
    <property type="entry name" value="FE2OG_OXY"/>
    <property type="match status" value="1"/>
</dbReference>
<dbReference type="InterPro" id="IPR050231">
    <property type="entry name" value="Iron_ascorbate_oxido_reductase"/>
</dbReference>
<keyword evidence="2 3" id="KW-0408">Iron</keyword>
<sequence>MAFSCESIDLPLIDFALLSLKSVRDGDQQQQVESQRELEKLREACQEPGFFRVINHGFDSTLMQTVDSLARDMFTLPADIKERAVSPIFYSGYAPPKTGPQGKDSMPESMFFPDEHSADDIASKLWPQGNQIFCDKMHEYSSKIMDLSHGILKHVLRSLGLDVNQHYPSPSFENTQGWMRMNFYHNKNASVEQEQFFSKAHTDNSCITILYQDDIGGLQVRTKKGEWINSEPLPGSFVVIIGDCFQMWSNGRYRSAEHRVVYGGSKKNRLSIVFLLDFMDKMEICSPPELIDEKHPQMYRAVTFEDLKAYYKKAGPSMGGPPPYFLLETDSHKGNSVEIP</sequence>
<dbReference type="EMBL" id="EF082858">
    <property type="protein sequence ID" value="ABK22210.1"/>
    <property type="molecule type" value="mRNA"/>
</dbReference>
<feature type="domain" description="Fe2OG dioxygenase" evidence="4">
    <location>
        <begin position="175"/>
        <end position="278"/>
    </location>
</feature>
<dbReference type="InterPro" id="IPR026992">
    <property type="entry name" value="DIOX_N"/>
</dbReference>
<evidence type="ECO:0000313" key="5">
    <source>
        <dbReference type="EMBL" id="ABK22210.1"/>
    </source>
</evidence>
<dbReference type="Gene3D" id="2.60.120.330">
    <property type="entry name" value="B-lactam Antibiotic, Isopenicillin N Synthase, Chain"/>
    <property type="match status" value="1"/>
</dbReference>
<dbReference type="InterPro" id="IPR005123">
    <property type="entry name" value="Oxoglu/Fe-dep_dioxygenase_dom"/>
</dbReference>
<accession>A9NNJ9</accession>
<dbReference type="InterPro" id="IPR027443">
    <property type="entry name" value="IPNS-like_sf"/>
</dbReference>
<comment type="similarity">
    <text evidence="3">Belongs to the iron/ascorbate-dependent oxidoreductase family.</text>
</comment>
<protein>
    <recommendedName>
        <fullName evidence="4">Fe2OG dioxygenase domain-containing protein</fullName>
    </recommendedName>
</protein>
<dbReference type="PANTHER" id="PTHR47990">
    <property type="entry name" value="2-OXOGLUTARATE (2OG) AND FE(II)-DEPENDENT OXYGENASE SUPERFAMILY PROTEIN-RELATED"/>
    <property type="match status" value="1"/>
</dbReference>
<keyword evidence="3" id="KW-0560">Oxidoreductase</keyword>
<organism evidence="5">
    <name type="scientific">Picea sitchensis</name>
    <name type="common">Sitka spruce</name>
    <name type="synonym">Pinus sitchensis</name>
    <dbReference type="NCBI Taxonomy" id="3332"/>
    <lineage>
        <taxon>Eukaryota</taxon>
        <taxon>Viridiplantae</taxon>
        <taxon>Streptophyta</taxon>
        <taxon>Embryophyta</taxon>
        <taxon>Tracheophyta</taxon>
        <taxon>Spermatophyta</taxon>
        <taxon>Pinopsida</taxon>
        <taxon>Pinidae</taxon>
        <taxon>Conifers I</taxon>
        <taxon>Pinales</taxon>
        <taxon>Pinaceae</taxon>
        <taxon>Picea</taxon>
    </lineage>
</organism>
<dbReference type="InterPro" id="IPR044861">
    <property type="entry name" value="IPNS-like_FE2OG_OXY"/>
</dbReference>
<dbReference type="AlphaFoldDB" id="A9NNJ9"/>
<dbReference type="Pfam" id="PF03171">
    <property type="entry name" value="2OG-FeII_Oxy"/>
    <property type="match status" value="1"/>
</dbReference>
<name>A9NNJ9_PICSI</name>
<proteinExistence type="evidence at transcript level"/>
<evidence type="ECO:0000259" key="4">
    <source>
        <dbReference type="PROSITE" id="PS51471"/>
    </source>
</evidence>
<reference evidence="5" key="1">
    <citation type="journal article" date="2008" name="BMC Genomics">
        <title>A conifer genomics resource of 200,000 spruce (Picea spp.) ESTs and 6,464 high-quality, sequence-finished full-length cDNAs for Sitka spruce (Picea sitchensis).</title>
        <authorList>
            <person name="Ralph S.G."/>
            <person name="Chun H.J."/>
            <person name="Kolosova N."/>
            <person name="Cooper D."/>
            <person name="Oddy C."/>
            <person name="Ritland C.E."/>
            <person name="Kirkpatrick R."/>
            <person name="Moore R."/>
            <person name="Barber S."/>
            <person name="Holt R.A."/>
            <person name="Jones S.J."/>
            <person name="Marra M.A."/>
            <person name="Douglas C.J."/>
            <person name="Ritland K."/>
            <person name="Bohlmann J."/>
        </authorList>
    </citation>
    <scope>NUCLEOTIDE SEQUENCE</scope>
    <source>
        <tissue evidence="5">Green portion of the leader tissue</tissue>
    </source>
</reference>
<evidence type="ECO:0000256" key="1">
    <source>
        <dbReference type="ARBA" id="ARBA00022723"/>
    </source>
</evidence>
<keyword evidence="1 3" id="KW-0479">Metal-binding</keyword>
<dbReference type="GO" id="GO:0046872">
    <property type="term" value="F:metal ion binding"/>
    <property type="evidence" value="ECO:0007669"/>
    <property type="project" value="UniProtKB-KW"/>
</dbReference>
<evidence type="ECO:0000256" key="2">
    <source>
        <dbReference type="ARBA" id="ARBA00023004"/>
    </source>
</evidence>
<dbReference type="SUPFAM" id="SSF51197">
    <property type="entry name" value="Clavaminate synthase-like"/>
    <property type="match status" value="1"/>
</dbReference>
<evidence type="ECO:0000256" key="3">
    <source>
        <dbReference type="RuleBase" id="RU003682"/>
    </source>
</evidence>
<dbReference type="GO" id="GO:0016491">
    <property type="term" value="F:oxidoreductase activity"/>
    <property type="evidence" value="ECO:0007669"/>
    <property type="project" value="UniProtKB-KW"/>
</dbReference>
<dbReference type="Pfam" id="PF14226">
    <property type="entry name" value="DIOX_N"/>
    <property type="match status" value="1"/>
</dbReference>